<accession>A0A9D4FEZ6</accession>
<proteinExistence type="predicted"/>
<organism evidence="1 2">
    <name type="scientific">Dreissena polymorpha</name>
    <name type="common">Zebra mussel</name>
    <name type="synonym">Mytilus polymorpha</name>
    <dbReference type="NCBI Taxonomy" id="45954"/>
    <lineage>
        <taxon>Eukaryota</taxon>
        <taxon>Metazoa</taxon>
        <taxon>Spiralia</taxon>
        <taxon>Lophotrochozoa</taxon>
        <taxon>Mollusca</taxon>
        <taxon>Bivalvia</taxon>
        <taxon>Autobranchia</taxon>
        <taxon>Heteroconchia</taxon>
        <taxon>Euheterodonta</taxon>
        <taxon>Imparidentia</taxon>
        <taxon>Neoheterodontei</taxon>
        <taxon>Myida</taxon>
        <taxon>Dreissenoidea</taxon>
        <taxon>Dreissenidae</taxon>
        <taxon>Dreissena</taxon>
    </lineage>
</organism>
<evidence type="ECO:0000313" key="2">
    <source>
        <dbReference type="Proteomes" id="UP000828390"/>
    </source>
</evidence>
<dbReference type="EMBL" id="JAIWYP010000007">
    <property type="protein sequence ID" value="KAH3795371.1"/>
    <property type="molecule type" value="Genomic_DNA"/>
</dbReference>
<evidence type="ECO:0000313" key="1">
    <source>
        <dbReference type="EMBL" id="KAH3795371.1"/>
    </source>
</evidence>
<protein>
    <submittedName>
        <fullName evidence="1">Uncharacterized protein</fullName>
    </submittedName>
</protein>
<reference evidence="1" key="1">
    <citation type="journal article" date="2019" name="bioRxiv">
        <title>The Genome of the Zebra Mussel, Dreissena polymorpha: A Resource for Invasive Species Research.</title>
        <authorList>
            <person name="McCartney M.A."/>
            <person name="Auch B."/>
            <person name="Kono T."/>
            <person name="Mallez S."/>
            <person name="Zhang Y."/>
            <person name="Obille A."/>
            <person name="Becker A."/>
            <person name="Abrahante J.E."/>
            <person name="Garbe J."/>
            <person name="Badalamenti J.P."/>
            <person name="Herman A."/>
            <person name="Mangelson H."/>
            <person name="Liachko I."/>
            <person name="Sullivan S."/>
            <person name="Sone E.D."/>
            <person name="Koren S."/>
            <person name="Silverstein K.A.T."/>
            <person name="Beckman K.B."/>
            <person name="Gohl D.M."/>
        </authorList>
    </citation>
    <scope>NUCLEOTIDE SEQUENCE</scope>
    <source>
        <strain evidence="1">Duluth1</strain>
        <tissue evidence="1">Whole animal</tissue>
    </source>
</reference>
<gene>
    <name evidence="1" type="ORF">DPMN_148921</name>
</gene>
<dbReference type="AlphaFoldDB" id="A0A9D4FEZ6"/>
<sequence length="67" mass="7489">MCAYRDIVYTNRGNKGPTNCETAIDSDEKYRIPTGVIKYKHKLTAHHCETAMGINCGMMLKCAPIIP</sequence>
<reference evidence="1" key="2">
    <citation type="submission" date="2020-11" db="EMBL/GenBank/DDBJ databases">
        <authorList>
            <person name="McCartney M.A."/>
            <person name="Auch B."/>
            <person name="Kono T."/>
            <person name="Mallez S."/>
            <person name="Becker A."/>
            <person name="Gohl D.M."/>
            <person name="Silverstein K.A.T."/>
            <person name="Koren S."/>
            <person name="Bechman K.B."/>
            <person name="Herman A."/>
            <person name="Abrahante J.E."/>
            <person name="Garbe J."/>
        </authorList>
    </citation>
    <scope>NUCLEOTIDE SEQUENCE</scope>
    <source>
        <strain evidence="1">Duluth1</strain>
        <tissue evidence="1">Whole animal</tissue>
    </source>
</reference>
<keyword evidence="2" id="KW-1185">Reference proteome</keyword>
<name>A0A9D4FEZ6_DREPO</name>
<comment type="caution">
    <text evidence="1">The sequence shown here is derived from an EMBL/GenBank/DDBJ whole genome shotgun (WGS) entry which is preliminary data.</text>
</comment>
<dbReference type="Proteomes" id="UP000828390">
    <property type="component" value="Unassembled WGS sequence"/>
</dbReference>